<evidence type="ECO:0008006" key="3">
    <source>
        <dbReference type="Google" id="ProtNLM"/>
    </source>
</evidence>
<proteinExistence type="predicted"/>
<dbReference type="Proteomes" id="UP000272706">
    <property type="component" value="Unassembled WGS sequence"/>
</dbReference>
<dbReference type="RefSeq" id="WP_120019330.1">
    <property type="nucleotide sequence ID" value="NZ_QZWZ01000097.1"/>
</dbReference>
<keyword evidence="2" id="KW-1185">Reference proteome</keyword>
<reference evidence="1 2" key="1">
    <citation type="submission" date="2018-09" db="EMBL/GenBank/DDBJ databases">
        <title>Mesorhizobium carmichaelinearum sp. nov. isolated from Carmichaelinea spp. root nodules in New Zealand.</title>
        <authorList>
            <person name="De Meyer S.E."/>
        </authorList>
    </citation>
    <scope>NUCLEOTIDE SEQUENCE [LARGE SCALE GENOMIC DNA]</scope>
    <source>
        <strain evidence="1 2">ICMP19557</strain>
    </source>
</reference>
<dbReference type="AlphaFoldDB" id="A0A3A5JSM9"/>
<protein>
    <recommendedName>
        <fullName evidence="3">HEPN domain-containing protein</fullName>
    </recommendedName>
</protein>
<comment type="caution">
    <text evidence="1">The sequence shown here is derived from an EMBL/GenBank/DDBJ whole genome shotgun (WGS) entry which is preliminary data.</text>
</comment>
<dbReference type="EMBL" id="QZWZ01000097">
    <property type="protein sequence ID" value="RJT23003.1"/>
    <property type="molecule type" value="Genomic_DNA"/>
</dbReference>
<gene>
    <name evidence="1" type="ORF">D3227_39155</name>
</gene>
<evidence type="ECO:0000313" key="1">
    <source>
        <dbReference type="EMBL" id="RJT23003.1"/>
    </source>
</evidence>
<sequence>MGDKAAKKPKVVHGAGVTPYGMYLMAQNYRATADALENVVVLPHVTDHPRHFLYYQALEHFLRTFLHLKGQKLKKIQRLGHDWGKMLDRCQFYDLQLPAQAEKFIRSSALDNALVRVRYEIVVKTKGRKARSTLPLEKAIYALELAVGQEPSRLAFASQLPCTEDRLRPRYSLLTI</sequence>
<accession>A0A3A5JSM9</accession>
<organism evidence="1 2">
    <name type="scientific">Mesorhizobium waimense</name>
    <dbReference type="NCBI Taxonomy" id="1300307"/>
    <lineage>
        <taxon>Bacteria</taxon>
        <taxon>Pseudomonadati</taxon>
        <taxon>Pseudomonadota</taxon>
        <taxon>Alphaproteobacteria</taxon>
        <taxon>Hyphomicrobiales</taxon>
        <taxon>Phyllobacteriaceae</taxon>
        <taxon>Mesorhizobium</taxon>
    </lineage>
</organism>
<name>A0A3A5JSM9_9HYPH</name>
<dbReference type="OrthoDB" id="8095679at2"/>
<evidence type="ECO:0000313" key="2">
    <source>
        <dbReference type="Proteomes" id="UP000272706"/>
    </source>
</evidence>